<organism evidence="2 3">
    <name type="scientific">Coptotermes formosanus</name>
    <name type="common">Formosan subterranean termite</name>
    <dbReference type="NCBI Taxonomy" id="36987"/>
    <lineage>
        <taxon>Eukaryota</taxon>
        <taxon>Metazoa</taxon>
        <taxon>Ecdysozoa</taxon>
        <taxon>Arthropoda</taxon>
        <taxon>Hexapoda</taxon>
        <taxon>Insecta</taxon>
        <taxon>Pterygota</taxon>
        <taxon>Neoptera</taxon>
        <taxon>Polyneoptera</taxon>
        <taxon>Dictyoptera</taxon>
        <taxon>Blattodea</taxon>
        <taxon>Blattoidea</taxon>
        <taxon>Termitoidae</taxon>
        <taxon>Rhinotermitidae</taxon>
        <taxon>Coptotermes</taxon>
    </lineage>
</organism>
<evidence type="ECO:0000313" key="2">
    <source>
        <dbReference type="EMBL" id="GFG40341.1"/>
    </source>
</evidence>
<feature type="compositionally biased region" description="Basic residues" evidence="1">
    <location>
        <begin position="1"/>
        <end position="12"/>
    </location>
</feature>
<reference evidence="3" key="1">
    <citation type="submission" date="2020-01" db="EMBL/GenBank/DDBJ databases">
        <title>Draft genome sequence of the Termite Coptotermes fromosanus.</title>
        <authorList>
            <person name="Itakura S."/>
            <person name="Yosikawa Y."/>
            <person name="Umezawa K."/>
        </authorList>
    </citation>
    <scope>NUCLEOTIDE SEQUENCE [LARGE SCALE GENOMIC DNA]</scope>
</reference>
<feature type="region of interest" description="Disordered" evidence="1">
    <location>
        <begin position="274"/>
        <end position="323"/>
    </location>
</feature>
<feature type="compositionally biased region" description="Basic and acidic residues" evidence="1">
    <location>
        <begin position="383"/>
        <end position="394"/>
    </location>
</feature>
<feature type="compositionally biased region" description="Basic and acidic residues" evidence="1">
    <location>
        <begin position="602"/>
        <end position="618"/>
    </location>
</feature>
<gene>
    <name evidence="2" type="ORF">Cfor_00934</name>
</gene>
<feature type="region of interest" description="Disordered" evidence="1">
    <location>
        <begin position="210"/>
        <end position="237"/>
    </location>
</feature>
<evidence type="ECO:0000256" key="1">
    <source>
        <dbReference type="SAM" id="MobiDB-lite"/>
    </source>
</evidence>
<feature type="compositionally biased region" description="Low complexity" evidence="1">
    <location>
        <begin position="408"/>
        <end position="417"/>
    </location>
</feature>
<feature type="compositionally biased region" description="Low complexity" evidence="1">
    <location>
        <begin position="357"/>
        <end position="367"/>
    </location>
</feature>
<feature type="region of interest" description="Disordered" evidence="1">
    <location>
        <begin position="884"/>
        <end position="986"/>
    </location>
</feature>
<feature type="region of interest" description="Disordered" evidence="1">
    <location>
        <begin position="571"/>
        <end position="655"/>
    </location>
</feature>
<feature type="region of interest" description="Disordered" evidence="1">
    <location>
        <begin position="337"/>
        <end position="435"/>
    </location>
</feature>
<feature type="compositionally biased region" description="Basic and acidic residues" evidence="1">
    <location>
        <begin position="937"/>
        <end position="948"/>
    </location>
</feature>
<feature type="compositionally biased region" description="Polar residues" evidence="1">
    <location>
        <begin position="924"/>
        <end position="935"/>
    </location>
</feature>
<feature type="region of interest" description="Disordered" evidence="1">
    <location>
        <begin position="472"/>
        <end position="510"/>
    </location>
</feature>
<dbReference type="InParanoid" id="A0A6L2Q5Z3"/>
<dbReference type="AlphaFoldDB" id="A0A6L2Q5Z3"/>
<feature type="compositionally biased region" description="Polar residues" evidence="1">
    <location>
        <begin position="896"/>
        <end position="905"/>
    </location>
</feature>
<dbReference type="OrthoDB" id="6367309at2759"/>
<comment type="caution">
    <text evidence="2">The sequence shown here is derived from an EMBL/GenBank/DDBJ whole genome shotgun (WGS) entry which is preliminary data.</text>
</comment>
<dbReference type="EMBL" id="BLKM01001839">
    <property type="protein sequence ID" value="GFG40341.1"/>
    <property type="molecule type" value="Genomic_DNA"/>
</dbReference>
<feature type="compositionally biased region" description="Acidic residues" evidence="1">
    <location>
        <begin position="475"/>
        <end position="493"/>
    </location>
</feature>
<feature type="compositionally biased region" description="Low complexity" evidence="1">
    <location>
        <begin position="13"/>
        <end position="22"/>
    </location>
</feature>
<sequence>METHIVRPRKKQQQQQQQQQQQRCKEGSGSKGKPGGKVVPERPLLDSAGNSPTSPLIAKKDEPQKTQHVLRYGLAYPDNHCPAGGASCNKAMETIALPPHHHHRYMGNNLSSPESAYSTGYSTDGTSPGASFPPEYYINIRTGTHYFHSAATTPNAPCNPVAIPAHRHLANGHVREEASRDVRNGCVVEVEILRASGEALEGRRIKNVSKPKALPAPDPCRAHPHSHRRTESCDESRRYPAAIRTSFAQLDDEHPPSAAPGTYLDVSYIPSNVINSSASPQSITQLTASPRQRNRIRTNPWVASSTASNSSAIGTSSSASSSGFRTRAVQAAMGESSTNLSSCSSGAGCKHTQIRQGESSSSYGSGSDVTLPRKPSAQPRNMAKHEDHTSEENAKSSCLRGWCQTPPGDSNASGGDSSSKHHRGSVCSSSSSSSCHTANNYCHSNTSDPSDDDLTLNEMLGKYDESYVYEKETDILSDSDPTDCEEDYGETDFDTGRDGGDERDPQDDEDLDFIDNGSYLELNPSDLDDGVDKSNCPVKGLVNKGHCTYHVPHSGAEFVRKPSTRFRESFMRRSSSRRHAVKDENAGGSPVSSSRRASIRKFNNEEGLSRRSSRDGSSRQRRHREPIAAANGTAIGNSSSRTSSEKKKMRCSVRRSCSIRGVPNKSVPPTLNNNGVTFNSKEKISIVEAENLGVYNLNRILMQKMLFRVNGNGTRSAGNTPVSLRKNISRDGVTEARKTVLSPSRIKHRVQDNRINLAENRSQNNNDLQMSPSMVDALTKKRSYSISCGARSHEYRRSIPTSTYLTTFSSEIALIEADKEADRKYKELILEAEHILVSMKGNSEKCLNFHVPPAAAASACKGLTCNSVKQNVNDITETKEKNALERSCENGGKTGVKSTMINKAFNSPKRITDEKSGTTRKGSEQSGRQNASPSGRCNEEKKQCDAGRKGSGSTPEGLVHASSSSSTDTEGSVTPKRSPVQQRPPLVTFRSIDLGHELGGSGYCPQSEPVKRKVYTCSATFDRLQKTLEKSQHQASLRIKAGMEKTDGDKGVSEGDSLREKLDRLRRERLEVEAKVREAQEEERQRMDDKAQCQRQLSLFRRQMLVHTIEGLKRSLEDQSAKLQETYSQQEQEPSSDEDTLCRKHSPSSSNSGKCQQSKQNQVE</sequence>
<feature type="compositionally biased region" description="Low complexity" evidence="1">
    <location>
        <begin position="303"/>
        <end position="323"/>
    </location>
</feature>
<feature type="compositionally biased region" description="Polar residues" evidence="1">
    <location>
        <begin position="1121"/>
        <end position="1133"/>
    </location>
</feature>
<proteinExistence type="predicted"/>
<feature type="region of interest" description="Disordered" evidence="1">
    <location>
        <begin position="1"/>
        <end position="64"/>
    </location>
</feature>
<evidence type="ECO:0000313" key="3">
    <source>
        <dbReference type="Proteomes" id="UP000502823"/>
    </source>
</evidence>
<feature type="compositionally biased region" description="Low complexity" evidence="1">
    <location>
        <begin position="425"/>
        <end position="435"/>
    </location>
</feature>
<protein>
    <submittedName>
        <fullName evidence="2">Uncharacterized protein</fullName>
    </submittedName>
</protein>
<feature type="compositionally biased region" description="Basic and acidic residues" evidence="1">
    <location>
        <begin position="910"/>
        <end position="923"/>
    </location>
</feature>
<name>A0A6L2Q5Z3_COPFO</name>
<feature type="compositionally biased region" description="Polar residues" evidence="1">
    <location>
        <begin position="274"/>
        <end position="291"/>
    </location>
</feature>
<dbReference type="FunCoup" id="A0A6L2Q5Z3">
    <property type="interactions" value="4"/>
</dbReference>
<feature type="compositionally biased region" description="Polar residues" evidence="1">
    <location>
        <begin position="1147"/>
        <end position="1164"/>
    </location>
</feature>
<keyword evidence="3" id="KW-1185">Reference proteome</keyword>
<accession>A0A6L2Q5Z3</accession>
<dbReference type="Proteomes" id="UP000502823">
    <property type="component" value="Unassembled WGS sequence"/>
</dbReference>
<feature type="region of interest" description="Disordered" evidence="1">
    <location>
        <begin position="1120"/>
        <end position="1164"/>
    </location>
</feature>
<feature type="compositionally biased region" description="Basic and acidic residues" evidence="1">
    <location>
        <begin position="494"/>
        <end position="503"/>
    </location>
</feature>